<keyword evidence="5" id="KW-1278">Translocase</keyword>
<dbReference type="PANTHER" id="PTHR43875">
    <property type="entry name" value="MALTODEXTRIN IMPORT ATP-BINDING PROTEIN MSMX"/>
    <property type="match status" value="1"/>
</dbReference>
<dbReference type="SUPFAM" id="SSF52540">
    <property type="entry name" value="P-loop containing nucleoside triphosphate hydrolases"/>
    <property type="match status" value="1"/>
</dbReference>
<dbReference type="InterPro" id="IPR003593">
    <property type="entry name" value="AAA+_ATPase"/>
</dbReference>
<organism evidence="8 9">
    <name type="scientific">Actinomadura chibensis</name>
    <dbReference type="NCBI Taxonomy" id="392828"/>
    <lineage>
        <taxon>Bacteria</taxon>
        <taxon>Bacillati</taxon>
        <taxon>Actinomycetota</taxon>
        <taxon>Actinomycetes</taxon>
        <taxon>Streptosporangiales</taxon>
        <taxon>Thermomonosporaceae</taxon>
        <taxon>Actinomadura</taxon>
    </lineage>
</organism>
<dbReference type="Gene3D" id="2.40.50.100">
    <property type="match status" value="2"/>
</dbReference>
<dbReference type="GO" id="GO:0008643">
    <property type="term" value="P:carbohydrate transport"/>
    <property type="evidence" value="ECO:0007669"/>
    <property type="project" value="InterPro"/>
</dbReference>
<protein>
    <submittedName>
        <fullName evidence="8">sn-glycerol-3-phosphate ABC transporter ATP-binding protein UgpC</fullName>
    </submittedName>
</protein>
<dbReference type="PANTHER" id="PTHR43875:SF15">
    <property type="entry name" value="TREHALOSE IMPORT ATP-BINDING PROTEIN SUGC"/>
    <property type="match status" value="1"/>
</dbReference>
<dbReference type="FunFam" id="3.40.50.300:FF:000042">
    <property type="entry name" value="Maltose/maltodextrin ABC transporter, ATP-binding protein"/>
    <property type="match status" value="1"/>
</dbReference>
<dbReference type="CDD" id="cd03301">
    <property type="entry name" value="ABC_MalK_N"/>
    <property type="match status" value="1"/>
</dbReference>
<evidence type="ECO:0000259" key="7">
    <source>
        <dbReference type="PROSITE" id="PS50893"/>
    </source>
</evidence>
<dbReference type="STRING" id="1220554.GCA_001552135_01429"/>
<dbReference type="InterPro" id="IPR003439">
    <property type="entry name" value="ABC_transporter-like_ATP-bd"/>
</dbReference>
<dbReference type="GO" id="GO:0055052">
    <property type="term" value="C:ATP-binding cassette (ABC) transporter complex, substrate-binding subunit-containing"/>
    <property type="evidence" value="ECO:0007669"/>
    <property type="project" value="TreeGrafter"/>
</dbReference>
<evidence type="ECO:0000313" key="9">
    <source>
        <dbReference type="Proteomes" id="UP000323380"/>
    </source>
</evidence>
<dbReference type="InterPro" id="IPR017871">
    <property type="entry name" value="ABC_transporter-like_CS"/>
</dbReference>
<dbReference type="SMART" id="SM00382">
    <property type="entry name" value="AAA"/>
    <property type="match status" value="1"/>
</dbReference>
<keyword evidence="2" id="KW-1003">Cell membrane</keyword>
<dbReference type="PROSITE" id="PS50893">
    <property type="entry name" value="ABC_TRANSPORTER_2"/>
    <property type="match status" value="1"/>
</dbReference>
<evidence type="ECO:0000256" key="2">
    <source>
        <dbReference type="ARBA" id="ARBA00022475"/>
    </source>
</evidence>
<dbReference type="InterPro" id="IPR027417">
    <property type="entry name" value="P-loop_NTPase"/>
</dbReference>
<evidence type="ECO:0000256" key="5">
    <source>
        <dbReference type="ARBA" id="ARBA00022967"/>
    </source>
</evidence>
<dbReference type="Pfam" id="PF00005">
    <property type="entry name" value="ABC_tran"/>
    <property type="match status" value="1"/>
</dbReference>
<reference evidence="8 9" key="1">
    <citation type="submission" date="2019-08" db="EMBL/GenBank/DDBJ databases">
        <title>Actinomadura sp. nov. CYP1-5 isolated from mountain soil.</title>
        <authorList>
            <person name="Songsumanus A."/>
            <person name="Kuncharoen N."/>
            <person name="Kudo T."/>
            <person name="Yuki M."/>
            <person name="Igarashi Y."/>
            <person name="Tanasupawat S."/>
        </authorList>
    </citation>
    <scope>NUCLEOTIDE SEQUENCE [LARGE SCALE GENOMIC DNA]</scope>
    <source>
        <strain evidence="8 9">JCM 14158</strain>
    </source>
</reference>
<dbReference type="GO" id="GO:0005524">
    <property type="term" value="F:ATP binding"/>
    <property type="evidence" value="ECO:0007669"/>
    <property type="project" value="UniProtKB-KW"/>
</dbReference>
<keyword evidence="1" id="KW-0813">Transport</keyword>
<dbReference type="InterPro" id="IPR040582">
    <property type="entry name" value="OB_MalK-like"/>
</dbReference>
<accession>A0A5D0NAE7</accession>
<dbReference type="InterPro" id="IPR012340">
    <property type="entry name" value="NA-bd_OB-fold"/>
</dbReference>
<dbReference type="RefSeq" id="WP_067886684.1">
    <property type="nucleotide sequence ID" value="NZ_VSFG01000010.1"/>
</dbReference>
<dbReference type="Pfam" id="PF17912">
    <property type="entry name" value="OB_MalK"/>
    <property type="match status" value="1"/>
</dbReference>
<proteinExistence type="predicted"/>
<name>A0A5D0NAE7_9ACTN</name>
<dbReference type="Proteomes" id="UP000323380">
    <property type="component" value="Unassembled WGS sequence"/>
</dbReference>
<dbReference type="InterPro" id="IPR047641">
    <property type="entry name" value="ABC_transpr_MalK/UgpC-like"/>
</dbReference>
<keyword evidence="3" id="KW-0547">Nucleotide-binding</keyword>
<evidence type="ECO:0000313" key="8">
    <source>
        <dbReference type="EMBL" id="TYB41420.1"/>
    </source>
</evidence>
<evidence type="ECO:0000256" key="1">
    <source>
        <dbReference type="ARBA" id="ARBA00022448"/>
    </source>
</evidence>
<dbReference type="InterPro" id="IPR008995">
    <property type="entry name" value="Mo/tungstate-bd_C_term_dom"/>
</dbReference>
<gene>
    <name evidence="8" type="primary">ugpC</name>
    <name evidence="8" type="ORF">FXF69_35440</name>
</gene>
<dbReference type="PROSITE" id="PS00211">
    <property type="entry name" value="ABC_TRANSPORTER_1"/>
    <property type="match status" value="1"/>
</dbReference>
<dbReference type="GO" id="GO:0140359">
    <property type="term" value="F:ABC-type transporter activity"/>
    <property type="evidence" value="ECO:0007669"/>
    <property type="project" value="InterPro"/>
</dbReference>
<feature type="domain" description="ABC transporter" evidence="7">
    <location>
        <begin position="4"/>
        <end position="235"/>
    </location>
</feature>
<dbReference type="AlphaFoldDB" id="A0A5D0NAE7"/>
<evidence type="ECO:0000256" key="6">
    <source>
        <dbReference type="ARBA" id="ARBA00023136"/>
    </source>
</evidence>
<dbReference type="Gene3D" id="2.40.50.140">
    <property type="entry name" value="Nucleic acid-binding proteins"/>
    <property type="match status" value="1"/>
</dbReference>
<dbReference type="Gene3D" id="3.40.50.300">
    <property type="entry name" value="P-loop containing nucleotide triphosphate hydrolases"/>
    <property type="match status" value="1"/>
</dbReference>
<dbReference type="EMBL" id="VSFG01000010">
    <property type="protein sequence ID" value="TYB41420.1"/>
    <property type="molecule type" value="Genomic_DNA"/>
</dbReference>
<keyword evidence="4 8" id="KW-0067">ATP-binding</keyword>
<comment type="caution">
    <text evidence="8">The sequence shown here is derived from an EMBL/GenBank/DDBJ whole genome shotgun (WGS) entry which is preliminary data.</text>
</comment>
<evidence type="ECO:0000256" key="3">
    <source>
        <dbReference type="ARBA" id="ARBA00022741"/>
    </source>
</evidence>
<keyword evidence="6" id="KW-0472">Membrane</keyword>
<sequence>MAEVDLTSVGKVYPDGTRAVTDLSLHIADGEFLVLVGPSGCGKTTALRMVAGLEEISEGEVAIGGRVVNRVPARDRDVAMVFQSYALYPHLSVRDNIGFGLSLRKLPKAEIKEKVDRAAEILGLTEHLSRKPRNLSGGQRQRVAMGRAIVREPQAFLMDEPLSNLDAKLRVQMRAEIARIQRDLGVTTIYVTHDQTEAMTLGDRVAVMKKGELQQVAPPQELYDRPANLFVAGFIGSPAMNLLKATLAGDAGDARLEIGGQTLALPPGVLAERPGLASRLGGEVVVGIRPEDMEDADLVEAPAGSALASTADLVEAMGSDVLVHFALEADQVVTEDTKELARDAGTDVLGHLERPRTDLVARFSPRTRVKVGDPVTVRVDTGRLHFFDIESGAAIWGSDAAGPSREDENEGQ</sequence>
<dbReference type="InterPro" id="IPR015855">
    <property type="entry name" value="ABC_transpr_MalK-like"/>
</dbReference>
<dbReference type="SUPFAM" id="SSF50331">
    <property type="entry name" value="MOP-like"/>
    <property type="match status" value="1"/>
</dbReference>
<dbReference type="GO" id="GO:0016887">
    <property type="term" value="F:ATP hydrolysis activity"/>
    <property type="evidence" value="ECO:0007669"/>
    <property type="project" value="InterPro"/>
</dbReference>
<keyword evidence="9" id="KW-1185">Reference proteome</keyword>
<evidence type="ECO:0000256" key="4">
    <source>
        <dbReference type="ARBA" id="ARBA00022840"/>
    </source>
</evidence>
<dbReference type="NCBIfam" id="NF008653">
    <property type="entry name" value="PRK11650.1"/>
    <property type="match status" value="1"/>
</dbReference>